<dbReference type="Proteomes" id="UP000823603">
    <property type="component" value="Unassembled WGS sequence"/>
</dbReference>
<feature type="non-terminal residue" evidence="1">
    <location>
        <position position="1"/>
    </location>
</feature>
<name>A0A9D9IEN8_9BACT</name>
<reference evidence="1" key="1">
    <citation type="submission" date="2020-10" db="EMBL/GenBank/DDBJ databases">
        <authorList>
            <person name="Gilroy R."/>
        </authorList>
    </citation>
    <scope>NUCLEOTIDE SEQUENCE</scope>
    <source>
        <strain evidence="1">B2-22910</strain>
    </source>
</reference>
<dbReference type="SUPFAM" id="SSF89550">
    <property type="entry name" value="PHP domain-like"/>
    <property type="match status" value="1"/>
</dbReference>
<sequence>FDAMFKYLAQEGKALEINTKTYKDYHGRTPEMDIAVLRRFRELGGEAVSLGSDSHDAQRTGDNFLHFADVVRSAGFRYLAHFESRRLCMTPLSC</sequence>
<gene>
    <name evidence="1" type="ORF">IAB82_06035</name>
</gene>
<reference evidence="1" key="2">
    <citation type="journal article" date="2021" name="PeerJ">
        <title>Extensive microbial diversity within the chicken gut microbiome revealed by metagenomics and culture.</title>
        <authorList>
            <person name="Gilroy R."/>
            <person name="Ravi A."/>
            <person name="Getino M."/>
            <person name="Pursley I."/>
            <person name="Horton D.L."/>
            <person name="Alikhan N.F."/>
            <person name="Baker D."/>
            <person name="Gharbi K."/>
            <person name="Hall N."/>
            <person name="Watson M."/>
            <person name="Adriaenssens E.M."/>
            <person name="Foster-Nyarko E."/>
            <person name="Jarju S."/>
            <person name="Secka A."/>
            <person name="Antonio M."/>
            <person name="Oren A."/>
            <person name="Chaudhuri R.R."/>
            <person name="La Ragione R."/>
            <person name="Hildebrand F."/>
            <person name="Pallen M.J."/>
        </authorList>
    </citation>
    <scope>NUCLEOTIDE SEQUENCE</scope>
    <source>
        <strain evidence="1">B2-22910</strain>
    </source>
</reference>
<dbReference type="InterPro" id="IPR016195">
    <property type="entry name" value="Pol/histidinol_Pase-like"/>
</dbReference>
<organism evidence="1 2">
    <name type="scientific">Candidatus Cryptobacteroides faecavium</name>
    <dbReference type="NCBI Taxonomy" id="2840762"/>
    <lineage>
        <taxon>Bacteria</taxon>
        <taxon>Pseudomonadati</taxon>
        <taxon>Bacteroidota</taxon>
        <taxon>Bacteroidia</taxon>
        <taxon>Bacteroidales</taxon>
        <taxon>Candidatus Cryptobacteroides</taxon>
    </lineage>
</organism>
<proteinExistence type="predicted"/>
<dbReference type="EMBL" id="JADIMB010000088">
    <property type="protein sequence ID" value="MBO8471338.1"/>
    <property type="molecule type" value="Genomic_DNA"/>
</dbReference>
<protein>
    <recommendedName>
        <fullName evidence="3">Histidinol-phosphatase</fullName>
    </recommendedName>
</protein>
<evidence type="ECO:0008006" key="3">
    <source>
        <dbReference type="Google" id="ProtNLM"/>
    </source>
</evidence>
<dbReference type="Gene3D" id="3.20.20.140">
    <property type="entry name" value="Metal-dependent hydrolases"/>
    <property type="match status" value="1"/>
</dbReference>
<dbReference type="AlphaFoldDB" id="A0A9D9IEN8"/>
<evidence type="ECO:0000313" key="1">
    <source>
        <dbReference type="EMBL" id="MBO8471338.1"/>
    </source>
</evidence>
<evidence type="ECO:0000313" key="2">
    <source>
        <dbReference type="Proteomes" id="UP000823603"/>
    </source>
</evidence>
<comment type="caution">
    <text evidence="1">The sequence shown here is derived from an EMBL/GenBank/DDBJ whole genome shotgun (WGS) entry which is preliminary data.</text>
</comment>
<accession>A0A9D9IEN8</accession>